<dbReference type="SUPFAM" id="SSF51905">
    <property type="entry name" value="FAD/NAD(P)-binding domain"/>
    <property type="match status" value="1"/>
</dbReference>
<dbReference type="PANTHER" id="PTHR46091">
    <property type="entry name" value="BLR7054 PROTEIN"/>
    <property type="match status" value="1"/>
</dbReference>
<proteinExistence type="predicted"/>
<name>A0A4Q7PD21_9BACT</name>
<dbReference type="OrthoDB" id="9789960at2"/>
<keyword evidence="3" id="KW-0274">FAD</keyword>
<evidence type="ECO:0000256" key="3">
    <source>
        <dbReference type="ARBA" id="ARBA00022827"/>
    </source>
</evidence>
<evidence type="ECO:0000313" key="8">
    <source>
        <dbReference type="Proteomes" id="UP000292209"/>
    </source>
</evidence>
<dbReference type="Pfam" id="PF01593">
    <property type="entry name" value="Amino_oxidase"/>
    <property type="match status" value="1"/>
</dbReference>
<keyword evidence="4" id="KW-0521">NADP</keyword>
<keyword evidence="2" id="KW-0732">Signal</keyword>
<dbReference type="InterPro" id="IPR052206">
    <property type="entry name" value="Retinol_saturase"/>
</dbReference>
<evidence type="ECO:0000313" key="7">
    <source>
        <dbReference type="EMBL" id="RZS97967.1"/>
    </source>
</evidence>
<evidence type="ECO:0000256" key="5">
    <source>
        <dbReference type="ARBA" id="ARBA00023027"/>
    </source>
</evidence>
<dbReference type="GO" id="GO:0016491">
    <property type="term" value="F:oxidoreductase activity"/>
    <property type="evidence" value="ECO:0007669"/>
    <property type="project" value="InterPro"/>
</dbReference>
<evidence type="ECO:0000256" key="2">
    <source>
        <dbReference type="ARBA" id="ARBA00022729"/>
    </source>
</evidence>
<dbReference type="AlphaFoldDB" id="A0A4Q7PD21"/>
<protein>
    <submittedName>
        <fullName evidence="7">All-trans-retinol 13,14-reductase</fullName>
    </submittedName>
</protein>
<dbReference type="RefSeq" id="WP_130276748.1">
    <property type="nucleotide sequence ID" value="NZ_SGXG01000001.1"/>
</dbReference>
<comment type="caution">
    <text evidence="7">The sequence shown here is derived from an EMBL/GenBank/DDBJ whole genome shotgun (WGS) entry which is preliminary data.</text>
</comment>
<dbReference type="InterPro" id="IPR036188">
    <property type="entry name" value="FAD/NAD-bd_sf"/>
</dbReference>
<sequence length="531" mass="60563">MRNFPSYKQSKPSGQYDAIVIGSGLGGLTTAALLSQNGKKVLVLEKHYTIGGFTHVFKRKDYEWDVGIHYVGDIQSKNKLMPRLFQYITDGKLQWEDMGEVYDRIVFEDKTYDLVKGRENLVSKLKSEFDTPEDQAAIDRYMEAVKNVIKASRNYYSMKVIPGWLGRWIRKWNSRKFLKYSDRTTLDILRSITKNEKLIGVLCGQYGDYGLPPGQSSFAMHAILVSHYFNGGYFPVGGSSKIAEFIYPQIKAGGGEIYSNAEVKEIIMEGNKAVGVLMADGNELKAEKIISNAGVFNTFQRLINPQHPLRPKLERQLKGLAPSVAHICLYIGLKKDSQELQLPRSNFWIYPSYDHDKNVREYLDNPEDNPFPVVYISFPSAKDPDWERRYPGTSTIEIISLAPYDWFKKWENTRWGKRGEDYEALKEKWSLRLLDNLYGQLPHLRGEIDYYELSTPLSTKNFTAYQSGEIYGLDHSPARFQNEFLTPHTPIKNLYLTGQDIVSCGIGGALMSGLITSSAILRKNLIKTIIT</sequence>
<organism evidence="7 8">
    <name type="scientific">Cecembia calidifontis</name>
    <dbReference type="NCBI Taxonomy" id="1187080"/>
    <lineage>
        <taxon>Bacteria</taxon>
        <taxon>Pseudomonadati</taxon>
        <taxon>Bacteroidota</taxon>
        <taxon>Cytophagia</taxon>
        <taxon>Cytophagales</taxon>
        <taxon>Cyclobacteriaceae</taxon>
        <taxon>Cecembia</taxon>
    </lineage>
</organism>
<reference evidence="7 8" key="1">
    <citation type="submission" date="2019-02" db="EMBL/GenBank/DDBJ databases">
        <title>Genomic Encyclopedia of Archaeal and Bacterial Type Strains, Phase II (KMG-II): from individual species to whole genera.</title>
        <authorList>
            <person name="Goeker M."/>
        </authorList>
    </citation>
    <scope>NUCLEOTIDE SEQUENCE [LARGE SCALE GENOMIC DNA]</scope>
    <source>
        <strain evidence="7 8">DSM 21411</strain>
    </source>
</reference>
<gene>
    <name evidence="7" type="ORF">BC751_3595</name>
</gene>
<keyword evidence="8" id="KW-1185">Reference proteome</keyword>
<dbReference type="PANTHER" id="PTHR46091:SF3">
    <property type="entry name" value="AMINE OXIDASE DOMAIN-CONTAINING PROTEIN"/>
    <property type="match status" value="1"/>
</dbReference>
<evidence type="ECO:0000256" key="1">
    <source>
        <dbReference type="ARBA" id="ARBA00022630"/>
    </source>
</evidence>
<keyword evidence="5" id="KW-0520">NAD</keyword>
<dbReference type="Gene3D" id="3.50.50.60">
    <property type="entry name" value="FAD/NAD(P)-binding domain"/>
    <property type="match status" value="2"/>
</dbReference>
<keyword evidence="1" id="KW-0285">Flavoprotein</keyword>
<dbReference type="InterPro" id="IPR002937">
    <property type="entry name" value="Amino_oxidase"/>
</dbReference>
<evidence type="ECO:0000259" key="6">
    <source>
        <dbReference type="Pfam" id="PF01593"/>
    </source>
</evidence>
<dbReference type="Proteomes" id="UP000292209">
    <property type="component" value="Unassembled WGS sequence"/>
</dbReference>
<accession>A0A4Q7PD21</accession>
<evidence type="ECO:0000256" key="4">
    <source>
        <dbReference type="ARBA" id="ARBA00022857"/>
    </source>
</evidence>
<feature type="domain" description="Amine oxidase" evidence="6">
    <location>
        <begin position="25"/>
        <end position="521"/>
    </location>
</feature>
<dbReference type="EMBL" id="SGXG01000001">
    <property type="protein sequence ID" value="RZS97967.1"/>
    <property type="molecule type" value="Genomic_DNA"/>
</dbReference>